<dbReference type="Proteomes" id="UP001249291">
    <property type="component" value="Unassembled WGS sequence"/>
</dbReference>
<dbReference type="Gene3D" id="1.20.272.10">
    <property type="match status" value="1"/>
</dbReference>
<evidence type="ECO:0000256" key="3">
    <source>
        <dbReference type="ARBA" id="ARBA00022840"/>
    </source>
</evidence>
<dbReference type="Pfam" id="PF00004">
    <property type="entry name" value="AAA"/>
    <property type="match status" value="1"/>
</dbReference>
<name>A0ABU1HNG8_9MICO</name>
<dbReference type="PANTHER" id="PTHR13779">
    <property type="entry name" value="WERNER HELICASE-INTERACTING PROTEIN 1 FAMILY MEMBER"/>
    <property type="match status" value="1"/>
</dbReference>
<dbReference type="SUPFAM" id="SSF52540">
    <property type="entry name" value="P-loop containing nucleoside triphosphate hydrolases"/>
    <property type="match status" value="1"/>
</dbReference>
<keyword evidence="2" id="KW-0547">Nucleotide-binding</keyword>
<dbReference type="Gene3D" id="3.40.50.300">
    <property type="entry name" value="P-loop containing nucleotide triphosphate hydrolases"/>
    <property type="match status" value="1"/>
</dbReference>
<dbReference type="InterPro" id="IPR021886">
    <property type="entry name" value="MgsA_C"/>
</dbReference>
<dbReference type="EMBL" id="JAVIZQ010000001">
    <property type="protein sequence ID" value="MDR6141587.1"/>
    <property type="molecule type" value="Genomic_DNA"/>
</dbReference>
<reference evidence="5 6" key="1">
    <citation type="submission" date="2023-08" db="EMBL/GenBank/DDBJ databases">
        <title>Functional and genomic diversity of the sorghum phyllosphere microbiome.</title>
        <authorList>
            <person name="Shade A."/>
        </authorList>
    </citation>
    <scope>NUCLEOTIDE SEQUENCE [LARGE SCALE GENOMIC DNA]</scope>
    <source>
        <strain evidence="5 6">SORGH_AS_0445</strain>
    </source>
</reference>
<organism evidence="5 6">
    <name type="scientific">Microbacterium foliorum</name>
    <dbReference type="NCBI Taxonomy" id="104336"/>
    <lineage>
        <taxon>Bacteria</taxon>
        <taxon>Bacillati</taxon>
        <taxon>Actinomycetota</taxon>
        <taxon>Actinomycetes</taxon>
        <taxon>Micrococcales</taxon>
        <taxon>Microbacteriaceae</taxon>
        <taxon>Microbacterium</taxon>
    </lineage>
</organism>
<comment type="similarity">
    <text evidence="1">Belongs to the AAA ATPase family. RarA/MGS1/WRNIP1 subfamily.</text>
</comment>
<dbReference type="InterPro" id="IPR032423">
    <property type="entry name" value="AAA_assoc_2"/>
</dbReference>
<dbReference type="SUPFAM" id="SSF48019">
    <property type="entry name" value="post-AAA+ oligomerization domain-like"/>
    <property type="match status" value="1"/>
</dbReference>
<evidence type="ECO:0000313" key="5">
    <source>
        <dbReference type="EMBL" id="MDR6141587.1"/>
    </source>
</evidence>
<dbReference type="Pfam" id="PF16193">
    <property type="entry name" value="AAA_assoc_2"/>
    <property type="match status" value="1"/>
</dbReference>
<dbReference type="RefSeq" id="WP_079112820.1">
    <property type="nucleotide sequence ID" value="NZ_CP019892.1"/>
</dbReference>
<dbReference type="InterPro" id="IPR008921">
    <property type="entry name" value="DNA_pol3_clamp-load_cplx_C"/>
</dbReference>
<keyword evidence="6" id="KW-1185">Reference proteome</keyword>
<gene>
    <name evidence="5" type="ORF">QE375_001141</name>
</gene>
<dbReference type="Gene3D" id="1.10.8.60">
    <property type="match status" value="1"/>
</dbReference>
<protein>
    <submittedName>
        <fullName evidence="5">ATPase</fullName>
    </submittedName>
</protein>
<dbReference type="InterPro" id="IPR003959">
    <property type="entry name" value="ATPase_AAA_core"/>
</dbReference>
<dbReference type="Pfam" id="PF12002">
    <property type="entry name" value="MgsA_C"/>
    <property type="match status" value="1"/>
</dbReference>
<dbReference type="InterPro" id="IPR003593">
    <property type="entry name" value="AAA+_ATPase"/>
</dbReference>
<evidence type="ECO:0000256" key="2">
    <source>
        <dbReference type="ARBA" id="ARBA00022741"/>
    </source>
</evidence>
<comment type="caution">
    <text evidence="5">The sequence shown here is derived from an EMBL/GenBank/DDBJ whole genome shotgun (WGS) entry which is preliminary data.</text>
</comment>
<dbReference type="CDD" id="cd18139">
    <property type="entry name" value="HLD_clamp_RarA"/>
    <property type="match status" value="1"/>
</dbReference>
<dbReference type="CDD" id="cd00009">
    <property type="entry name" value="AAA"/>
    <property type="match status" value="1"/>
</dbReference>
<proteinExistence type="inferred from homology"/>
<evidence type="ECO:0000259" key="4">
    <source>
        <dbReference type="SMART" id="SM00382"/>
    </source>
</evidence>
<dbReference type="SMART" id="SM00382">
    <property type="entry name" value="AAA"/>
    <property type="match status" value="1"/>
</dbReference>
<sequence>MTSAAALLSGQTPLAVRMRPVSLDEVAGQKHLLRAGSPIVALADPAATSPGAVSIILWGPPGTGKTTLAQAIARSSGRRFVELSAITAGVKDVREVMQEAITQRDLYGQTTILFLDEIHRFTKAQQDALLPGVENGWVLLIAATTENPSFSVISPLMSRSLLLTLQPLTDDDVGLLVDRAVSDARGLNGAVTLADDARAALIRLASGDARRALTGLEAAAAVALSKGKEGAVPAATADDVAQAVDKALLRYDRQGDEHYDVISAFIKSIRGSDPDAALHYLARMIEAGEDPRFIARRLVISASEDVGLADPQALSIAVAAADAVAFIGMPEGRIPLAEATVYLATTAKSNAAYVGIDAAIADIRSGGFGRVPLHLRDAHYPGAKRLGHGRGYVYPHDGEFGILPQQYLPDELRGKRYYEPKNLGAERDISARLERIRRILDGR</sequence>
<feature type="domain" description="AAA+ ATPase" evidence="4">
    <location>
        <begin position="51"/>
        <end position="168"/>
    </location>
</feature>
<dbReference type="InterPro" id="IPR027417">
    <property type="entry name" value="P-loop_NTPase"/>
</dbReference>
<dbReference type="PANTHER" id="PTHR13779:SF7">
    <property type="entry name" value="ATPASE WRNIP1"/>
    <property type="match status" value="1"/>
</dbReference>
<accession>A0ABU1HNG8</accession>
<evidence type="ECO:0000256" key="1">
    <source>
        <dbReference type="ARBA" id="ARBA00008959"/>
    </source>
</evidence>
<dbReference type="Gene3D" id="1.10.3710.10">
    <property type="entry name" value="DNA polymerase III clamp loader subunits, C-terminal domain"/>
    <property type="match status" value="1"/>
</dbReference>
<dbReference type="InterPro" id="IPR051314">
    <property type="entry name" value="AAA_ATPase_RarA/MGS1/WRNIP1"/>
</dbReference>
<keyword evidence="3" id="KW-0067">ATP-binding</keyword>
<evidence type="ECO:0000313" key="6">
    <source>
        <dbReference type="Proteomes" id="UP001249291"/>
    </source>
</evidence>